<reference evidence="1 2" key="1">
    <citation type="submission" date="2018-06" db="EMBL/GenBank/DDBJ databases">
        <authorList>
            <consortium name="Pathogen Informatics"/>
            <person name="Doyle S."/>
        </authorList>
    </citation>
    <scope>NUCLEOTIDE SEQUENCE [LARGE SCALE GENOMIC DNA]</scope>
    <source>
        <strain evidence="1 2">NCTC12264</strain>
    </source>
</reference>
<dbReference type="EMBL" id="UFUZ01000001">
    <property type="protein sequence ID" value="SUX26787.1"/>
    <property type="molecule type" value="Genomic_DNA"/>
</dbReference>
<dbReference type="AlphaFoldDB" id="A0A381EJ74"/>
<evidence type="ECO:0000313" key="2">
    <source>
        <dbReference type="Proteomes" id="UP000254161"/>
    </source>
</evidence>
<dbReference type="Proteomes" id="UP000254161">
    <property type="component" value="Unassembled WGS sequence"/>
</dbReference>
<name>A0A381EJ74_CAMUP</name>
<protein>
    <submittedName>
        <fullName evidence="1">Uncharacterized protein</fullName>
    </submittedName>
</protein>
<organism evidence="1 2">
    <name type="scientific">Campylobacter upsaliensis</name>
    <dbReference type="NCBI Taxonomy" id="28080"/>
    <lineage>
        <taxon>Bacteria</taxon>
        <taxon>Pseudomonadati</taxon>
        <taxon>Campylobacterota</taxon>
        <taxon>Epsilonproteobacteria</taxon>
        <taxon>Campylobacterales</taxon>
        <taxon>Campylobacteraceae</taxon>
        <taxon>Campylobacter</taxon>
    </lineage>
</organism>
<gene>
    <name evidence="1" type="ORF">NCTC12264_01017</name>
</gene>
<sequence length="78" mass="9262">MSVLNKKNSLKDISIQKDNLCFEDLSPKRTRGRPKKTNKKNCTYTFYCTKEELETLNLKAKEKNLDLPEYFRIKLFAK</sequence>
<proteinExistence type="predicted"/>
<accession>A0A381EJ74</accession>
<dbReference type="RefSeq" id="WP_004274711.1">
    <property type="nucleotide sequence ID" value="NZ_JAEMGF010000064.1"/>
</dbReference>
<evidence type="ECO:0000313" key="1">
    <source>
        <dbReference type="EMBL" id="SUX26787.1"/>
    </source>
</evidence>